<keyword evidence="2" id="KW-0812">Transmembrane</keyword>
<keyword evidence="1" id="KW-0175">Coiled coil</keyword>
<evidence type="ECO:0000256" key="1">
    <source>
        <dbReference type="SAM" id="Coils"/>
    </source>
</evidence>
<keyword evidence="2" id="KW-1133">Transmembrane helix</keyword>
<sequence>MAESVGAILAWLVPALVVFGVTAILVAVLAWGIRRARRSPRARAAAEQERTRAGATLVRLDDAVAELDLEVGLSGALYGGGAPVSLRRARMTAQHVRDESFDEYRALSASDAAPAEIRRLAARIDRRSADALAVIATARAEHAEWVRANVSAASQVASARERLAQLRASMGDPAALVGELSARFAEEEWRDASRAAHDATAAADEASGLLDAAQARVADPSQSVLTELASAERALRRAEADARILEETHRLVLQAAQAVPGEIDAARTALRQAGVTREHLDPADAERLGAELRAIESELTKVEADAARHPSRSVDRIARLRGRLDLALGDARTAQQRIRGARTALPGTLAAARSAIAQAEASVSHSRGGADARARLLSAQDELARARQVDDPVAALDAARRALRHAEDAKALAEYSRLGGR</sequence>
<comment type="caution">
    <text evidence="3">The sequence shown here is derived from an EMBL/GenBank/DDBJ whole genome shotgun (WGS) entry which is preliminary data.</text>
</comment>
<keyword evidence="4" id="KW-1185">Reference proteome</keyword>
<evidence type="ECO:0000313" key="4">
    <source>
        <dbReference type="Proteomes" id="UP000602532"/>
    </source>
</evidence>
<evidence type="ECO:0000256" key="2">
    <source>
        <dbReference type="SAM" id="Phobius"/>
    </source>
</evidence>
<gene>
    <name evidence="3" type="ORF">H9622_05610</name>
</gene>
<feature type="coiled-coil region" evidence="1">
    <location>
        <begin position="221"/>
        <end position="248"/>
    </location>
</feature>
<proteinExistence type="predicted"/>
<dbReference type="EMBL" id="JACSPM010000001">
    <property type="protein sequence ID" value="MBD8023068.1"/>
    <property type="molecule type" value="Genomic_DNA"/>
</dbReference>
<organism evidence="3 4">
    <name type="scientific">Microbacterium gallinarum</name>
    <dbReference type="NCBI Taxonomy" id="2762209"/>
    <lineage>
        <taxon>Bacteria</taxon>
        <taxon>Bacillati</taxon>
        <taxon>Actinomycetota</taxon>
        <taxon>Actinomycetes</taxon>
        <taxon>Micrococcales</taxon>
        <taxon>Microbacteriaceae</taxon>
        <taxon>Microbacterium</taxon>
    </lineage>
</organism>
<dbReference type="Proteomes" id="UP000602532">
    <property type="component" value="Unassembled WGS sequence"/>
</dbReference>
<protein>
    <submittedName>
        <fullName evidence="3">Uncharacterized protein</fullName>
    </submittedName>
</protein>
<evidence type="ECO:0000313" key="3">
    <source>
        <dbReference type="EMBL" id="MBD8023068.1"/>
    </source>
</evidence>
<feature type="transmembrane region" description="Helical" evidence="2">
    <location>
        <begin position="6"/>
        <end position="33"/>
    </location>
</feature>
<accession>A0ABR8X1J3</accession>
<dbReference type="RefSeq" id="WP_191765022.1">
    <property type="nucleotide sequence ID" value="NZ_JACSPM010000001.1"/>
</dbReference>
<reference evidence="3 4" key="1">
    <citation type="submission" date="2020-08" db="EMBL/GenBank/DDBJ databases">
        <title>A Genomic Blueprint of the Chicken Gut Microbiome.</title>
        <authorList>
            <person name="Gilroy R."/>
            <person name="Ravi A."/>
            <person name="Getino M."/>
            <person name="Pursley I."/>
            <person name="Horton D.L."/>
            <person name="Alikhan N.-F."/>
            <person name="Baker D."/>
            <person name="Gharbi K."/>
            <person name="Hall N."/>
            <person name="Watson M."/>
            <person name="Adriaenssens E.M."/>
            <person name="Foster-Nyarko E."/>
            <person name="Jarju S."/>
            <person name="Secka A."/>
            <person name="Antonio M."/>
            <person name="Oren A."/>
            <person name="Chaudhuri R."/>
            <person name="La Ragione R.M."/>
            <person name="Hildebrand F."/>
            <person name="Pallen M.J."/>
        </authorList>
    </citation>
    <scope>NUCLEOTIDE SEQUENCE [LARGE SCALE GENOMIC DNA]</scope>
    <source>
        <strain evidence="3 4">Sa1CUA4</strain>
    </source>
</reference>
<keyword evidence="2" id="KW-0472">Membrane</keyword>
<name>A0ABR8X1J3_9MICO</name>